<dbReference type="EMBL" id="BPLF01000001">
    <property type="protein sequence ID" value="GIX61774.1"/>
    <property type="molecule type" value="Genomic_DNA"/>
</dbReference>
<keyword evidence="6" id="KW-1185">Reference proteome</keyword>
<keyword evidence="2" id="KW-0547">Nucleotide-binding</keyword>
<evidence type="ECO:0000256" key="3">
    <source>
        <dbReference type="ARBA" id="ARBA00022840"/>
    </source>
</evidence>
<evidence type="ECO:0000313" key="6">
    <source>
        <dbReference type="Proteomes" id="UP001497744"/>
    </source>
</evidence>
<dbReference type="Pfam" id="PF13177">
    <property type="entry name" value="DNA_pol3_delta2"/>
    <property type="match status" value="1"/>
</dbReference>
<comment type="caution">
    <text evidence="5">The sequence shown here is derived from an EMBL/GenBank/DDBJ whole genome shotgun (WGS) entry which is preliminary data.</text>
</comment>
<proteinExistence type="predicted"/>
<accession>A0AAV4LPN3</accession>
<keyword evidence="3" id="KW-0067">ATP-binding</keyword>
<dbReference type="Gene3D" id="1.10.8.60">
    <property type="match status" value="1"/>
</dbReference>
<evidence type="ECO:0000256" key="4">
    <source>
        <dbReference type="SAM" id="MobiDB-lite"/>
    </source>
</evidence>
<dbReference type="Proteomes" id="UP001497744">
    <property type="component" value="Unassembled WGS sequence"/>
</dbReference>
<dbReference type="GO" id="GO:0005524">
    <property type="term" value="F:ATP binding"/>
    <property type="evidence" value="ECO:0007669"/>
    <property type="project" value="UniProtKB-KW"/>
</dbReference>
<dbReference type="RefSeq" id="XP_067713845.1">
    <property type="nucleotide sequence ID" value="XM_067857744.1"/>
</dbReference>
<dbReference type="PANTHER" id="PTHR11669:SF20">
    <property type="entry name" value="REPLICATION FACTOR C SUBUNIT 4"/>
    <property type="match status" value="1"/>
</dbReference>
<evidence type="ECO:0000256" key="2">
    <source>
        <dbReference type="ARBA" id="ARBA00022741"/>
    </source>
</evidence>
<dbReference type="GeneID" id="94193257"/>
<dbReference type="PANTHER" id="PTHR11669">
    <property type="entry name" value="REPLICATION FACTOR C / DNA POLYMERASE III GAMMA-TAU SUBUNIT"/>
    <property type="match status" value="1"/>
</dbReference>
<gene>
    <name evidence="5" type="ORF">BcabD6B2_12090</name>
</gene>
<name>A0AAV4LPN3_BABCB</name>
<evidence type="ECO:0000313" key="5">
    <source>
        <dbReference type="EMBL" id="GIX61774.1"/>
    </source>
</evidence>
<evidence type="ECO:0000256" key="1">
    <source>
        <dbReference type="ARBA" id="ARBA00022705"/>
    </source>
</evidence>
<dbReference type="InterPro" id="IPR050238">
    <property type="entry name" value="DNA_Rep/Repair_Clamp_Loader"/>
</dbReference>
<keyword evidence="1" id="KW-0235">DNA replication</keyword>
<sequence>MKRNIPWVEKYRPAKLADVVFQTHAVATMQQIVETYNVSGTRTCTDYRSDASHDLSRPPRHREDLGRPGDGQTDLWVGSSAPPSPRHSAEAMKERVLELNASDERGINVVRDRIKTYTRLNISSNRVNPETGRVMPNFKIVILDEADMITPDAQAALRRIIENFSNISRFILICNYLHKIIGPIYSRCSAFHFKPIAQEAQVERLRFICRAEELECEDEALSFLTKVSQGDMRRSVTILQVRPAARARHMASQSTASLFDRVTEDAVRSVSGYPPRRIVDDIFAACMASNSEVRAEPAVSNASRSRPSAGRSSARGGKSPRSSNRCAPKLRSAIFADRRVRRQLRNAQRRGEGQYHH</sequence>
<dbReference type="GO" id="GO:0003689">
    <property type="term" value="F:DNA clamp loader activity"/>
    <property type="evidence" value="ECO:0007669"/>
    <property type="project" value="TreeGrafter"/>
</dbReference>
<dbReference type="Gene3D" id="3.40.50.300">
    <property type="entry name" value="P-loop containing nucleotide triphosphate hydrolases"/>
    <property type="match status" value="1"/>
</dbReference>
<feature type="region of interest" description="Disordered" evidence="4">
    <location>
        <begin position="294"/>
        <end position="357"/>
    </location>
</feature>
<organism evidence="5 6">
    <name type="scientific">Babesia caballi</name>
    <dbReference type="NCBI Taxonomy" id="5871"/>
    <lineage>
        <taxon>Eukaryota</taxon>
        <taxon>Sar</taxon>
        <taxon>Alveolata</taxon>
        <taxon>Apicomplexa</taxon>
        <taxon>Aconoidasida</taxon>
        <taxon>Piroplasmida</taxon>
        <taxon>Babesiidae</taxon>
        <taxon>Babesia</taxon>
    </lineage>
</organism>
<dbReference type="SUPFAM" id="SSF52540">
    <property type="entry name" value="P-loop containing nucleoside triphosphate hydrolases"/>
    <property type="match status" value="1"/>
</dbReference>
<dbReference type="InterPro" id="IPR027417">
    <property type="entry name" value="P-loop_NTPase"/>
</dbReference>
<dbReference type="CDD" id="cd18140">
    <property type="entry name" value="HLD_clamp_RFC"/>
    <property type="match status" value="1"/>
</dbReference>
<dbReference type="InterPro" id="IPR047854">
    <property type="entry name" value="RFC_lid"/>
</dbReference>
<feature type="region of interest" description="Disordered" evidence="4">
    <location>
        <begin position="47"/>
        <end position="88"/>
    </location>
</feature>
<dbReference type="GO" id="GO:0006261">
    <property type="term" value="P:DNA-templated DNA replication"/>
    <property type="evidence" value="ECO:0007669"/>
    <property type="project" value="TreeGrafter"/>
</dbReference>
<feature type="compositionally biased region" description="Low complexity" evidence="4">
    <location>
        <begin position="302"/>
        <end position="323"/>
    </location>
</feature>
<dbReference type="CDD" id="cd00009">
    <property type="entry name" value="AAA"/>
    <property type="match status" value="1"/>
</dbReference>
<reference evidence="5 6" key="1">
    <citation type="submission" date="2021-06" db="EMBL/GenBank/DDBJ databases">
        <title>Genome sequence of Babesia caballi.</title>
        <authorList>
            <person name="Yamagishi J."/>
            <person name="Kidaka T."/>
            <person name="Ochi A."/>
        </authorList>
    </citation>
    <scope>NUCLEOTIDE SEQUENCE [LARGE SCALE GENOMIC DNA]</scope>
    <source>
        <strain evidence="5">USDA-D6B2</strain>
    </source>
</reference>
<dbReference type="GO" id="GO:0005634">
    <property type="term" value="C:nucleus"/>
    <property type="evidence" value="ECO:0007669"/>
    <property type="project" value="TreeGrafter"/>
</dbReference>
<feature type="compositionally biased region" description="Basic and acidic residues" evidence="4">
    <location>
        <begin position="47"/>
        <end position="67"/>
    </location>
</feature>
<dbReference type="GO" id="GO:0005663">
    <property type="term" value="C:DNA replication factor C complex"/>
    <property type="evidence" value="ECO:0007669"/>
    <property type="project" value="TreeGrafter"/>
</dbReference>
<dbReference type="AlphaFoldDB" id="A0AAV4LPN3"/>
<feature type="compositionally biased region" description="Basic residues" evidence="4">
    <location>
        <begin position="339"/>
        <end position="348"/>
    </location>
</feature>
<dbReference type="GO" id="GO:0006281">
    <property type="term" value="P:DNA repair"/>
    <property type="evidence" value="ECO:0007669"/>
    <property type="project" value="TreeGrafter"/>
</dbReference>
<protein>
    <submittedName>
        <fullName evidence="5">Replication factor C subunit 2, putative</fullName>
    </submittedName>
</protein>